<gene>
    <name evidence="5" type="ORF">CLV45_2509</name>
</gene>
<dbReference type="PROSITE" id="PS00941">
    <property type="entry name" value="CARBOXYLESTERASE_B_2"/>
    <property type="match status" value="1"/>
</dbReference>
<dbReference type="PANTHER" id="PTHR11559">
    <property type="entry name" value="CARBOXYLESTERASE"/>
    <property type="match status" value="1"/>
</dbReference>
<dbReference type="SUPFAM" id="SSF53474">
    <property type="entry name" value="alpha/beta-Hydrolases"/>
    <property type="match status" value="1"/>
</dbReference>
<proteinExistence type="inferred from homology"/>
<dbReference type="InterPro" id="IPR029058">
    <property type="entry name" value="AB_hydrolase_fold"/>
</dbReference>
<dbReference type="Proteomes" id="UP000228535">
    <property type="component" value="Unassembled WGS sequence"/>
</dbReference>
<dbReference type="AlphaFoldDB" id="A0A2M9BT14"/>
<dbReference type="PROSITE" id="PS00122">
    <property type="entry name" value="CARBOXYLESTERASE_B_1"/>
    <property type="match status" value="1"/>
</dbReference>
<name>A0A2M9BT14_9BACT</name>
<dbReference type="EC" id="3.1.1.-" evidence="3"/>
<keyword evidence="2 3" id="KW-0378">Hydrolase</keyword>
<dbReference type="Pfam" id="PF00135">
    <property type="entry name" value="COesterase"/>
    <property type="match status" value="1"/>
</dbReference>
<comment type="similarity">
    <text evidence="1 3">Belongs to the type-B carboxylesterase/lipase family.</text>
</comment>
<evidence type="ECO:0000313" key="6">
    <source>
        <dbReference type="Proteomes" id="UP000228535"/>
    </source>
</evidence>
<accession>A0A2M9BT14</accession>
<evidence type="ECO:0000313" key="5">
    <source>
        <dbReference type="EMBL" id="PJJ61071.1"/>
    </source>
</evidence>
<protein>
    <recommendedName>
        <fullName evidence="3">Carboxylic ester hydrolase</fullName>
        <ecNumber evidence="3">3.1.1.-</ecNumber>
    </recommendedName>
</protein>
<reference evidence="5 6" key="1">
    <citation type="submission" date="2017-11" db="EMBL/GenBank/DDBJ databases">
        <title>Genomic Encyclopedia of Archaeal and Bacterial Type Strains, Phase II (KMG-II): From Individual Species to Whole Genera.</title>
        <authorList>
            <person name="Goeker M."/>
        </authorList>
    </citation>
    <scope>NUCLEOTIDE SEQUENCE [LARGE SCALE GENOMIC DNA]</scope>
    <source>
        <strain evidence="5 6">DSM 11115</strain>
    </source>
</reference>
<evidence type="ECO:0000256" key="2">
    <source>
        <dbReference type="ARBA" id="ARBA00022801"/>
    </source>
</evidence>
<comment type="caution">
    <text evidence="5">The sequence shown here is derived from an EMBL/GenBank/DDBJ whole genome shotgun (WGS) entry which is preliminary data.</text>
</comment>
<evidence type="ECO:0000256" key="1">
    <source>
        <dbReference type="ARBA" id="ARBA00005964"/>
    </source>
</evidence>
<dbReference type="InterPro" id="IPR050309">
    <property type="entry name" value="Type-B_Carboxylest/Lipase"/>
</dbReference>
<organism evidence="5 6">
    <name type="scientific">Hymenobacter chitinivorans DSM 11115</name>
    <dbReference type="NCBI Taxonomy" id="1121954"/>
    <lineage>
        <taxon>Bacteria</taxon>
        <taxon>Pseudomonadati</taxon>
        <taxon>Bacteroidota</taxon>
        <taxon>Cytophagia</taxon>
        <taxon>Cytophagales</taxon>
        <taxon>Hymenobacteraceae</taxon>
        <taxon>Hymenobacter</taxon>
    </lineage>
</organism>
<dbReference type="GO" id="GO:0016787">
    <property type="term" value="F:hydrolase activity"/>
    <property type="evidence" value="ECO:0007669"/>
    <property type="project" value="UniProtKB-KW"/>
</dbReference>
<dbReference type="Gene3D" id="3.40.50.1820">
    <property type="entry name" value="alpha/beta hydrolase"/>
    <property type="match status" value="1"/>
</dbReference>
<feature type="domain" description="Carboxylesterase type B" evidence="4">
    <location>
        <begin position="57"/>
        <end position="565"/>
    </location>
</feature>
<evidence type="ECO:0000259" key="4">
    <source>
        <dbReference type="Pfam" id="PF00135"/>
    </source>
</evidence>
<dbReference type="InterPro" id="IPR002018">
    <property type="entry name" value="CarbesteraseB"/>
</dbReference>
<sequence length="572" mass="60679">MTMTLRLATADSQLVFPSVRSWLKTGVKLLSGLLLLGPVVSPMVAAQTPKLAQLAPTQVRVAEGILEGSVTAAGIREFKGVPFGAPPVGELRWKEPQPVPAWTGVRAAKQFGPRAMQLPLYGDMSFRSNGVSEDCLYLNVWTPAKTDRERLPVLVYFYGGGFQAGDGSELRYDGESMARRGIVTVTVNYRLGVFGFLAHPELSRESGHNGSGNYGFMDQSAALRWVQQNIAAFGGDPRQVTIGGESAGSMSVSAQMVTPLAKNTFARAIGESGSMLNTSFGPVPLSEAEQAGLSFAASIGAPSLAALRALPAQQLLEAAGKPGTPRLAPTIDGYFFLGKPAEIFAAGQQARVPLLVGWNSQEMSPGFLLGKEAPTADNFRAAVQKLYGRRAAEALQLYPAATDAQAEQAATDMAGDRFIAYSTWKWADAHRQTGGQPVYRYLFARPRPAMTAAMGNATAGLAGGVIKGSGAAPKAPAATGAVHSAEIEYALGNLATNKVYAWTPDDYKVSETLQSYFANFIKTGNPNGKGLPAWPAAQGSGPVPVLRVDVTTKAETEAHRARYQFLDQAFSK</sequence>
<dbReference type="EMBL" id="PGFA01000001">
    <property type="protein sequence ID" value="PJJ61071.1"/>
    <property type="molecule type" value="Genomic_DNA"/>
</dbReference>
<keyword evidence="6" id="KW-1185">Reference proteome</keyword>
<evidence type="ECO:0000256" key="3">
    <source>
        <dbReference type="RuleBase" id="RU361235"/>
    </source>
</evidence>
<dbReference type="InterPro" id="IPR019826">
    <property type="entry name" value="Carboxylesterase_B_AS"/>
</dbReference>
<dbReference type="InterPro" id="IPR019819">
    <property type="entry name" value="Carboxylesterase_B_CS"/>
</dbReference>